<evidence type="ECO:0000313" key="11">
    <source>
        <dbReference type="Proteomes" id="UP001165367"/>
    </source>
</evidence>
<dbReference type="InterPro" id="IPR003838">
    <property type="entry name" value="ABC3_permease_C"/>
</dbReference>
<dbReference type="Pfam" id="PF02687">
    <property type="entry name" value="FtsX"/>
    <property type="match status" value="1"/>
</dbReference>
<evidence type="ECO:0000259" key="9">
    <source>
        <dbReference type="Pfam" id="PF12704"/>
    </source>
</evidence>
<dbReference type="PANTHER" id="PTHR30572:SF4">
    <property type="entry name" value="ABC TRANSPORTER PERMEASE YTRF"/>
    <property type="match status" value="1"/>
</dbReference>
<feature type="domain" description="ABC3 transporter permease C-terminal" evidence="8">
    <location>
        <begin position="305"/>
        <end position="418"/>
    </location>
</feature>
<accession>A0ABS9KVQ4</accession>
<protein>
    <submittedName>
        <fullName evidence="10">ABC transporter permease</fullName>
    </submittedName>
</protein>
<keyword evidence="3 7" id="KW-0812">Transmembrane</keyword>
<evidence type="ECO:0000256" key="5">
    <source>
        <dbReference type="ARBA" id="ARBA00023136"/>
    </source>
</evidence>
<evidence type="ECO:0000256" key="1">
    <source>
        <dbReference type="ARBA" id="ARBA00004651"/>
    </source>
</evidence>
<proteinExistence type="inferred from homology"/>
<reference evidence="10" key="1">
    <citation type="submission" date="2022-01" db="EMBL/GenBank/DDBJ databases">
        <authorList>
            <person name="Jo J.-H."/>
            <person name="Im W.-T."/>
        </authorList>
    </citation>
    <scope>NUCLEOTIDE SEQUENCE</scope>
    <source>
        <strain evidence="10">NA20</strain>
    </source>
</reference>
<evidence type="ECO:0000259" key="8">
    <source>
        <dbReference type="Pfam" id="PF02687"/>
    </source>
</evidence>
<dbReference type="RefSeq" id="WP_237874920.1">
    <property type="nucleotide sequence ID" value="NZ_JAKLTR010000013.1"/>
</dbReference>
<evidence type="ECO:0000256" key="6">
    <source>
        <dbReference type="ARBA" id="ARBA00038076"/>
    </source>
</evidence>
<feature type="transmembrane region" description="Helical" evidence="7">
    <location>
        <begin position="21"/>
        <end position="42"/>
    </location>
</feature>
<name>A0ABS9KVQ4_9BACT</name>
<feature type="transmembrane region" description="Helical" evidence="7">
    <location>
        <begin position="348"/>
        <end position="370"/>
    </location>
</feature>
<evidence type="ECO:0000256" key="3">
    <source>
        <dbReference type="ARBA" id="ARBA00022692"/>
    </source>
</evidence>
<dbReference type="InterPro" id="IPR025857">
    <property type="entry name" value="MacB_PCD"/>
</dbReference>
<keyword evidence="2" id="KW-1003">Cell membrane</keyword>
<keyword evidence="4 7" id="KW-1133">Transmembrane helix</keyword>
<dbReference type="EMBL" id="JAKLTR010000013">
    <property type="protein sequence ID" value="MCG2616383.1"/>
    <property type="molecule type" value="Genomic_DNA"/>
</dbReference>
<sequence length="425" mass="46501">MNFYDTFSLSFRTVRNNKLRTGLTVAIIAFGIMALVGIITAIEAMNQKFSESFSTMGANAFSIRFRERNIRFGGGGNEVKLSKKTNRKEKKSNLGKRINKKEAELFVTNFRYPATVGISVFGNRNAIASFGDRKTSPNLTLMGGDENYLLLNSFSLAAGRNINRSEVQTGSYVCLLGYDVARKLFGEDKIVASANAMIRVNNIPFRVIGIMASRGSSFGFSRDNMIVTSYTSMDRVFPSNSSYTIAVMTNNMTQVPAAMGEAEAIFRPIRRLTTIEDNNFILERSDSVAEKAMNSLGFLTTASKIIGMITLIGAGIALMNIMLVSVSERTKEVGLIKAIGGKKRMVRMQFLLEAIIISLMGAFFGIILGVVVGNVFSLVLNTGFVVPWDWVGLAILICSLVGLAAGLYPAFKAGKLNPIEALRYE</sequence>
<feature type="domain" description="MacB-like periplasmic core" evidence="9">
    <location>
        <begin position="21"/>
        <end position="264"/>
    </location>
</feature>
<organism evidence="10 11">
    <name type="scientific">Terrimonas ginsenosidimutans</name>
    <dbReference type="NCBI Taxonomy" id="2908004"/>
    <lineage>
        <taxon>Bacteria</taxon>
        <taxon>Pseudomonadati</taxon>
        <taxon>Bacteroidota</taxon>
        <taxon>Chitinophagia</taxon>
        <taxon>Chitinophagales</taxon>
        <taxon>Chitinophagaceae</taxon>
        <taxon>Terrimonas</taxon>
    </lineage>
</organism>
<evidence type="ECO:0000256" key="2">
    <source>
        <dbReference type="ARBA" id="ARBA00022475"/>
    </source>
</evidence>
<evidence type="ECO:0000256" key="7">
    <source>
        <dbReference type="SAM" id="Phobius"/>
    </source>
</evidence>
<dbReference type="Proteomes" id="UP001165367">
    <property type="component" value="Unassembled WGS sequence"/>
</dbReference>
<dbReference type="InterPro" id="IPR050250">
    <property type="entry name" value="Macrolide_Exporter_MacB"/>
</dbReference>
<gene>
    <name evidence="10" type="ORF">LZZ85_18935</name>
</gene>
<dbReference type="PANTHER" id="PTHR30572">
    <property type="entry name" value="MEMBRANE COMPONENT OF TRANSPORTER-RELATED"/>
    <property type="match status" value="1"/>
</dbReference>
<feature type="transmembrane region" description="Helical" evidence="7">
    <location>
        <begin position="390"/>
        <end position="411"/>
    </location>
</feature>
<keyword evidence="5 7" id="KW-0472">Membrane</keyword>
<feature type="transmembrane region" description="Helical" evidence="7">
    <location>
        <begin position="305"/>
        <end position="327"/>
    </location>
</feature>
<comment type="subcellular location">
    <subcellularLocation>
        <location evidence="1">Cell membrane</location>
        <topology evidence="1">Multi-pass membrane protein</topology>
    </subcellularLocation>
</comment>
<evidence type="ECO:0000256" key="4">
    <source>
        <dbReference type="ARBA" id="ARBA00022989"/>
    </source>
</evidence>
<dbReference type="Pfam" id="PF12704">
    <property type="entry name" value="MacB_PCD"/>
    <property type="match status" value="1"/>
</dbReference>
<evidence type="ECO:0000313" key="10">
    <source>
        <dbReference type="EMBL" id="MCG2616383.1"/>
    </source>
</evidence>
<keyword evidence="11" id="KW-1185">Reference proteome</keyword>
<comment type="similarity">
    <text evidence="6">Belongs to the ABC-4 integral membrane protein family.</text>
</comment>
<comment type="caution">
    <text evidence="10">The sequence shown here is derived from an EMBL/GenBank/DDBJ whole genome shotgun (WGS) entry which is preliminary data.</text>
</comment>